<protein>
    <submittedName>
        <fullName evidence="2">Uncharacterized protein</fullName>
    </submittedName>
</protein>
<accession>A0A4Z1NX32</accession>
<gene>
    <name evidence="2" type="ORF">E6O75_ATG06683</name>
</gene>
<reference evidence="2 3" key="1">
    <citation type="submission" date="2019-04" db="EMBL/GenBank/DDBJ databases">
        <title>High contiguity whole genome sequence and gene annotation resource for two Venturia nashicola isolates.</title>
        <authorList>
            <person name="Prokchorchik M."/>
            <person name="Won K."/>
            <person name="Lee Y."/>
            <person name="Choi E.D."/>
            <person name="Segonzac C."/>
            <person name="Sohn K.H."/>
        </authorList>
    </citation>
    <scope>NUCLEOTIDE SEQUENCE [LARGE SCALE GENOMIC DNA]</scope>
    <source>
        <strain evidence="2 3">PRI2</strain>
    </source>
</reference>
<dbReference type="EMBL" id="SNSC02000012">
    <property type="protein sequence ID" value="TID19345.1"/>
    <property type="molecule type" value="Genomic_DNA"/>
</dbReference>
<evidence type="ECO:0000313" key="3">
    <source>
        <dbReference type="Proteomes" id="UP000298493"/>
    </source>
</evidence>
<proteinExistence type="predicted"/>
<evidence type="ECO:0000256" key="1">
    <source>
        <dbReference type="SAM" id="MobiDB-lite"/>
    </source>
</evidence>
<comment type="caution">
    <text evidence="2">The sequence shown here is derived from an EMBL/GenBank/DDBJ whole genome shotgun (WGS) entry which is preliminary data.</text>
</comment>
<keyword evidence="3" id="KW-1185">Reference proteome</keyword>
<name>A0A4Z1NX32_9PEZI</name>
<evidence type="ECO:0000313" key="2">
    <source>
        <dbReference type="EMBL" id="TID19345.1"/>
    </source>
</evidence>
<organism evidence="2 3">
    <name type="scientific">Venturia nashicola</name>
    <dbReference type="NCBI Taxonomy" id="86259"/>
    <lineage>
        <taxon>Eukaryota</taxon>
        <taxon>Fungi</taxon>
        <taxon>Dikarya</taxon>
        <taxon>Ascomycota</taxon>
        <taxon>Pezizomycotina</taxon>
        <taxon>Dothideomycetes</taxon>
        <taxon>Pleosporomycetidae</taxon>
        <taxon>Venturiales</taxon>
        <taxon>Venturiaceae</taxon>
        <taxon>Venturia</taxon>
    </lineage>
</organism>
<dbReference type="AlphaFoldDB" id="A0A4Z1NX32"/>
<feature type="region of interest" description="Disordered" evidence="1">
    <location>
        <begin position="28"/>
        <end position="52"/>
    </location>
</feature>
<sequence>MGDLTSRRAAGEALRVADELTRLRALRTVQGTENSTRHRENSTGTAMDTTSHRENTYKAPLWTLQAPLWTPQATVRTRPGTLPRRNPLLRIHRHPHTTTLMPARIHPRTGIMMLNLVHRYRSALCTMSPIPAERFQPCDPLGRQVTRLTSRNPNSHFSLLALLLITWRETGFHLVSPLCTESSPSPYPLRLRWLARDRAPTEPQASLSRQKCTIESS</sequence>
<dbReference type="Proteomes" id="UP000298493">
    <property type="component" value="Unassembled WGS sequence"/>
</dbReference>